<evidence type="ECO:0000259" key="4">
    <source>
        <dbReference type="PROSITE" id="PS50949"/>
    </source>
</evidence>
<dbReference type="GO" id="GO:0003677">
    <property type="term" value="F:DNA binding"/>
    <property type="evidence" value="ECO:0007669"/>
    <property type="project" value="UniProtKB-KW"/>
</dbReference>
<evidence type="ECO:0000256" key="2">
    <source>
        <dbReference type="ARBA" id="ARBA00023125"/>
    </source>
</evidence>
<dbReference type="Pfam" id="PF00392">
    <property type="entry name" value="GntR"/>
    <property type="match status" value="1"/>
</dbReference>
<feature type="domain" description="HTH gntR-type" evidence="4">
    <location>
        <begin position="20"/>
        <end position="87"/>
    </location>
</feature>
<dbReference type="Gene3D" id="1.10.10.10">
    <property type="entry name" value="Winged helix-like DNA-binding domain superfamily/Winged helix DNA-binding domain"/>
    <property type="match status" value="1"/>
</dbReference>
<accession>A0A4R4DTT2</accession>
<sequence length="240" mass="27176">MLPGEETKSGTSSADRLVGRTLASDVLHRLRTDLLNSLFLPGDRLRFEPLRERYQVSFSTLREALASLVQEGLVVAEGQRGFRVAPVSRADLIDLLETRIIVEREALRLALQRGTPASRARVTEDFLRMNEAREQAEASGRWTSPEWCRLHWAFHDSLVADCGSATLLDIRARLWKRSERYRSLARRLRPVQRGPVSDHRDIYESAMAGDAVRTHSLLEGQFRRGAEHVLRHAAAMLAAE</sequence>
<dbReference type="Proteomes" id="UP000295023">
    <property type="component" value="Unassembled WGS sequence"/>
</dbReference>
<dbReference type="PANTHER" id="PTHR43537">
    <property type="entry name" value="TRANSCRIPTIONAL REGULATOR, GNTR FAMILY"/>
    <property type="match status" value="1"/>
</dbReference>
<dbReference type="PROSITE" id="PS50949">
    <property type="entry name" value="HTH_GNTR"/>
    <property type="match status" value="1"/>
</dbReference>
<name>A0A4R4DTT2_9PROT</name>
<evidence type="ECO:0000256" key="3">
    <source>
        <dbReference type="ARBA" id="ARBA00023163"/>
    </source>
</evidence>
<dbReference type="SUPFAM" id="SSF46785">
    <property type="entry name" value="Winged helix' DNA-binding domain"/>
    <property type="match status" value="1"/>
</dbReference>
<dbReference type="OrthoDB" id="8638122at2"/>
<dbReference type="InterPro" id="IPR036388">
    <property type="entry name" value="WH-like_DNA-bd_sf"/>
</dbReference>
<dbReference type="SUPFAM" id="SSF48008">
    <property type="entry name" value="GntR ligand-binding domain-like"/>
    <property type="match status" value="1"/>
</dbReference>
<reference evidence="5 6" key="1">
    <citation type="submission" date="2019-03" db="EMBL/GenBank/DDBJ databases">
        <title>Paracraurococcus aquatilis NE82 genome sequence.</title>
        <authorList>
            <person name="Zhao Y."/>
            <person name="Du Z."/>
        </authorList>
    </citation>
    <scope>NUCLEOTIDE SEQUENCE [LARGE SCALE GENOMIC DNA]</scope>
    <source>
        <strain evidence="5 6">NE82</strain>
    </source>
</reference>
<evidence type="ECO:0000256" key="1">
    <source>
        <dbReference type="ARBA" id="ARBA00023015"/>
    </source>
</evidence>
<dbReference type="GO" id="GO:0003700">
    <property type="term" value="F:DNA-binding transcription factor activity"/>
    <property type="evidence" value="ECO:0007669"/>
    <property type="project" value="InterPro"/>
</dbReference>
<dbReference type="InterPro" id="IPR011711">
    <property type="entry name" value="GntR_C"/>
</dbReference>
<dbReference type="InterPro" id="IPR008920">
    <property type="entry name" value="TF_FadR/GntR_C"/>
</dbReference>
<evidence type="ECO:0000313" key="6">
    <source>
        <dbReference type="Proteomes" id="UP000295023"/>
    </source>
</evidence>
<keyword evidence="1" id="KW-0805">Transcription regulation</keyword>
<organism evidence="5 6">
    <name type="scientific">Roseicella aquatilis</name>
    <dbReference type="NCBI Taxonomy" id="2527868"/>
    <lineage>
        <taxon>Bacteria</taxon>
        <taxon>Pseudomonadati</taxon>
        <taxon>Pseudomonadota</taxon>
        <taxon>Alphaproteobacteria</taxon>
        <taxon>Acetobacterales</taxon>
        <taxon>Roseomonadaceae</taxon>
        <taxon>Roseicella</taxon>
    </lineage>
</organism>
<proteinExistence type="predicted"/>
<dbReference type="SMART" id="SM00895">
    <property type="entry name" value="FCD"/>
    <property type="match status" value="1"/>
</dbReference>
<comment type="caution">
    <text evidence="5">The sequence shown here is derived from an EMBL/GenBank/DDBJ whole genome shotgun (WGS) entry which is preliminary data.</text>
</comment>
<keyword evidence="2" id="KW-0238">DNA-binding</keyword>
<keyword evidence="3" id="KW-0804">Transcription</keyword>
<dbReference type="Gene3D" id="1.20.120.530">
    <property type="entry name" value="GntR ligand-binding domain-like"/>
    <property type="match status" value="1"/>
</dbReference>
<dbReference type="Pfam" id="PF07729">
    <property type="entry name" value="FCD"/>
    <property type="match status" value="1"/>
</dbReference>
<evidence type="ECO:0000313" key="5">
    <source>
        <dbReference type="EMBL" id="TCZ63540.1"/>
    </source>
</evidence>
<dbReference type="AlphaFoldDB" id="A0A4R4DTT2"/>
<dbReference type="SMART" id="SM00345">
    <property type="entry name" value="HTH_GNTR"/>
    <property type="match status" value="1"/>
</dbReference>
<dbReference type="PANTHER" id="PTHR43537:SF20">
    <property type="entry name" value="HTH-TYPE TRANSCRIPTIONAL REPRESSOR GLAR"/>
    <property type="match status" value="1"/>
</dbReference>
<dbReference type="RefSeq" id="WP_132287376.1">
    <property type="nucleotide sequence ID" value="NZ_SKBM01000007.1"/>
</dbReference>
<dbReference type="InterPro" id="IPR000524">
    <property type="entry name" value="Tscrpt_reg_HTH_GntR"/>
</dbReference>
<dbReference type="InterPro" id="IPR036390">
    <property type="entry name" value="WH_DNA-bd_sf"/>
</dbReference>
<protein>
    <submittedName>
        <fullName evidence="5">GntR family transcriptional regulator</fullName>
    </submittedName>
</protein>
<dbReference type="EMBL" id="SKBM01000007">
    <property type="protein sequence ID" value="TCZ63540.1"/>
    <property type="molecule type" value="Genomic_DNA"/>
</dbReference>
<gene>
    <name evidence="5" type="ORF">EXY23_09095</name>
</gene>
<keyword evidence="6" id="KW-1185">Reference proteome</keyword>